<dbReference type="AlphaFoldDB" id="R7VG29"/>
<dbReference type="EnsemblMetazoa" id="CapteT202880">
    <property type="protein sequence ID" value="CapteP202880"/>
    <property type="gene ID" value="CapteG202880"/>
</dbReference>
<protein>
    <submittedName>
        <fullName evidence="1 2">Uncharacterized protein</fullName>
    </submittedName>
</protein>
<name>R7VG29_CAPTE</name>
<dbReference type="HOGENOM" id="CLU_1009162_0_0_1"/>
<proteinExistence type="predicted"/>
<reference evidence="2" key="3">
    <citation type="submission" date="2015-06" db="UniProtKB">
        <authorList>
            <consortium name="EnsemblMetazoa"/>
        </authorList>
    </citation>
    <scope>IDENTIFICATION</scope>
</reference>
<dbReference type="EMBL" id="KB294410">
    <property type="protein sequence ID" value="ELU14635.1"/>
    <property type="molecule type" value="Genomic_DNA"/>
</dbReference>
<keyword evidence="3" id="KW-1185">Reference proteome</keyword>
<evidence type="ECO:0000313" key="3">
    <source>
        <dbReference type="Proteomes" id="UP000014760"/>
    </source>
</evidence>
<dbReference type="Proteomes" id="UP000014760">
    <property type="component" value="Unassembled WGS sequence"/>
</dbReference>
<organism evidence="1">
    <name type="scientific">Capitella teleta</name>
    <name type="common">Polychaete worm</name>
    <dbReference type="NCBI Taxonomy" id="283909"/>
    <lineage>
        <taxon>Eukaryota</taxon>
        <taxon>Metazoa</taxon>
        <taxon>Spiralia</taxon>
        <taxon>Lophotrochozoa</taxon>
        <taxon>Annelida</taxon>
        <taxon>Polychaeta</taxon>
        <taxon>Sedentaria</taxon>
        <taxon>Scolecida</taxon>
        <taxon>Capitellidae</taxon>
        <taxon>Capitella</taxon>
    </lineage>
</organism>
<gene>
    <name evidence="1" type="ORF">CAPTEDRAFT_202880</name>
</gene>
<accession>R7VG29</accession>
<sequence length="276" mass="32097">MRRFTYFAKKFPDKTFSLAKRLFIATTKKTSYCSHIYFLKSCLQSKTIPNGFQLNYHRGHFLIPSTQHTISSILHHCSLDLMKANLAEYSALTQSFSEEKDILKDSLKAICNISDIEKILHLIHQLNQELYIELRTTKKKKLNKLTPHQKRSHNTKDHLSVVTIPEDLTLSSSEHIILSRGLKFIAHKRVKLHNRFNNPNKTISTLDEADTTFKKFQPPSTWCPPDDPQSEVSLFIEKCQQDIGDLSSLQPLRSHNISREERKTLNTLRNRKDRLN</sequence>
<evidence type="ECO:0000313" key="1">
    <source>
        <dbReference type="EMBL" id="ELU14635.1"/>
    </source>
</evidence>
<reference evidence="3" key="1">
    <citation type="submission" date="2012-12" db="EMBL/GenBank/DDBJ databases">
        <authorList>
            <person name="Hellsten U."/>
            <person name="Grimwood J."/>
            <person name="Chapman J.A."/>
            <person name="Shapiro H."/>
            <person name="Aerts A."/>
            <person name="Otillar R.P."/>
            <person name="Terry A.Y."/>
            <person name="Boore J.L."/>
            <person name="Simakov O."/>
            <person name="Marletaz F."/>
            <person name="Cho S.-J."/>
            <person name="Edsinger-Gonzales E."/>
            <person name="Havlak P."/>
            <person name="Kuo D.-H."/>
            <person name="Larsson T."/>
            <person name="Lv J."/>
            <person name="Arendt D."/>
            <person name="Savage R."/>
            <person name="Osoegawa K."/>
            <person name="de Jong P."/>
            <person name="Lindberg D.R."/>
            <person name="Seaver E.C."/>
            <person name="Weisblat D.A."/>
            <person name="Putnam N.H."/>
            <person name="Grigoriev I.V."/>
            <person name="Rokhsar D.S."/>
        </authorList>
    </citation>
    <scope>NUCLEOTIDE SEQUENCE</scope>
    <source>
        <strain evidence="3">I ESC-2004</strain>
    </source>
</reference>
<dbReference type="EMBL" id="AMQN01018474">
    <property type="status" value="NOT_ANNOTATED_CDS"/>
    <property type="molecule type" value="Genomic_DNA"/>
</dbReference>
<evidence type="ECO:0000313" key="2">
    <source>
        <dbReference type="EnsemblMetazoa" id="CapteP202880"/>
    </source>
</evidence>
<reference evidence="1 3" key="2">
    <citation type="journal article" date="2013" name="Nature">
        <title>Insights into bilaterian evolution from three spiralian genomes.</title>
        <authorList>
            <person name="Simakov O."/>
            <person name="Marletaz F."/>
            <person name="Cho S.J."/>
            <person name="Edsinger-Gonzales E."/>
            <person name="Havlak P."/>
            <person name="Hellsten U."/>
            <person name="Kuo D.H."/>
            <person name="Larsson T."/>
            <person name="Lv J."/>
            <person name="Arendt D."/>
            <person name="Savage R."/>
            <person name="Osoegawa K."/>
            <person name="de Jong P."/>
            <person name="Grimwood J."/>
            <person name="Chapman J.A."/>
            <person name="Shapiro H."/>
            <person name="Aerts A."/>
            <person name="Otillar R.P."/>
            <person name="Terry A.Y."/>
            <person name="Boore J.L."/>
            <person name="Grigoriev I.V."/>
            <person name="Lindberg D.R."/>
            <person name="Seaver E.C."/>
            <person name="Weisblat D.A."/>
            <person name="Putnam N.H."/>
            <person name="Rokhsar D.S."/>
        </authorList>
    </citation>
    <scope>NUCLEOTIDE SEQUENCE</scope>
    <source>
        <strain evidence="1 3">I ESC-2004</strain>
    </source>
</reference>